<dbReference type="InterPro" id="IPR012341">
    <property type="entry name" value="6hp_glycosidase-like_sf"/>
</dbReference>
<dbReference type="RefSeq" id="WP_344650044.1">
    <property type="nucleotide sequence ID" value="NZ_BAAAGX010000014.1"/>
</dbReference>
<dbReference type="Proteomes" id="UP001500967">
    <property type="component" value="Unassembled WGS sequence"/>
</dbReference>
<keyword evidence="2" id="KW-1185">Reference proteome</keyword>
<organism evidence="1 2">
    <name type="scientific">Cryptosporangium japonicum</name>
    <dbReference type="NCBI Taxonomy" id="80872"/>
    <lineage>
        <taxon>Bacteria</taxon>
        <taxon>Bacillati</taxon>
        <taxon>Actinomycetota</taxon>
        <taxon>Actinomycetes</taxon>
        <taxon>Cryptosporangiales</taxon>
        <taxon>Cryptosporangiaceae</taxon>
        <taxon>Cryptosporangium</taxon>
    </lineage>
</organism>
<comment type="caution">
    <text evidence="1">The sequence shown here is derived from an EMBL/GenBank/DDBJ whole genome shotgun (WGS) entry which is preliminary data.</text>
</comment>
<dbReference type="Gene3D" id="1.50.10.10">
    <property type="match status" value="1"/>
</dbReference>
<sequence length="352" mass="37989">MTVPAVDGVFSTEQCVRTASAIARTQQGSGALPWFPGGHTDPWDHVQSAMGLSAAGFLEPAARAYEWCLRAQRPDGTWAEKYVGDDVTDASIDTNFCAYVATGVWHHWTITGDRAFVDRLWPVVRGAISAVLRLQAPGGEIPWGRDADGALRTEVLLTGNASMHLSLRCAVALAELAGELVPEWELAAARLRHALDFHPERFADKSRYSMDWYYPILGGSLGAAEASARLAARWDDFVVPGLGIRCVADQPWVTGAETCELVLALDALGRKDDALEQFAAMQHLREADGSYWTGYVYPDATRWPVEQTAWTAATVILAADALSRTTPASGLFRGEGLPPGVLEGTCSCPASL</sequence>
<gene>
    <name evidence="1" type="ORF">GCM10009539_36710</name>
</gene>
<protein>
    <submittedName>
        <fullName evidence="1">Prenyltransferase</fullName>
    </submittedName>
</protein>
<evidence type="ECO:0000313" key="2">
    <source>
        <dbReference type="Proteomes" id="UP001500967"/>
    </source>
</evidence>
<dbReference type="SUPFAM" id="SSF48208">
    <property type="entry name" value="Six-hairpin glycosidases"/>
    <property type="match status" value="1"/>
</dbReference>
<dbReference type="InterPro" id="IPR008928">
    <property type="entry name" value="6-hairpin_glycosidase_sf"/>
</dbReference>
<evidence type="ECO:0000313" key="1">
    <source>
        <dbReference type="EMBL" id="GAA0248090.1"/>
    </source>
</evidence>
<proteinExistence type="predicted"/>
<accession>A0ABN0UER9</accession>
<dbReference type="EMBL" id="BAAAGX010000014">
    <property type="protein sequence ID" value="GAA0248090.1"/>
    <property type="molecule type" value="Genomic_DNA"/>
</dbReference>
<name>A0ABN0UER9_9ACTN</name>
<reference evidence="1 2" key="1">
    <citation type="journal article" date="2019" name="Int. J. Syst. Evol. Microbiol.">
        <title>The Global Catalogue of Microorganisms (GCM) 10K type strain sequencing project: providing services to taxonomists for standard genome sequencing and annotation.</title>
        <authorList>
            <consortium name="The Broad Institute Genomics Platform"/>
            <consortium name="The Broad Institute Genome Sequencing Center for Infectious Disease"/>
            <person name="Wu L."/>
            <person name="Ma J."/>
        </authorList>
    </citation>
    <scope>NUCLEOTIDE SEQUENCE [LARGE SCALE GENOMIC DNA]</scope>
    <source>
        <strain evidence="1 2">JCM 10425</strain>
    </source>
</reference>